<reference evidence="3" key="1">
    <citation type="journal article" date="2013" name="Genetics">
        <title>The draft genome and transcriptome of Panagrellus redivivus are shaped by the harsh demands of a free-living lifestyle.</title>
        <authorList>
            <person name="Srinivasan J."/>
            <person name="Dillman A.R."/>
            <person name="Macchietto M.G."/>
            <person name="Heikkinen L."/>
            <person name="Lakso M."/>
            <person name="Fracchia K.M."/>
            <person name="Antoshechkin I."/>
            <person name="Mortazavi A."/>
            <person name="Wong G."/>
            <person name="Sternberg P.W."/>
        </authorList>
    </citation>
    <scope>NUCLEOTIDE SEQUENCE [LARGE SCALE GENOMIC DNA]</scope>
    <source>
        <strain evidence="3">MT8872</strain>
    </source>
</reference>
<dbReference type="PROSITE" id="PS50055">
    <property type="entry name" value="TYR_PHOSPHATASE_PTP"/>
    <property type="match status" value="1"/>
</dbReference>
<dbReference type="PROSITE" id="PS50056">
    <property type="entry name" value="TYR_PHOSPHATASE_2"/>
    <property type="match status" value="1"/>
</dbReference>
<dbReference type="PANTHER" id="PTHR46163">
    <property type="entry name" value="TYROSINE-PROTEIN PHOSPHATASE-RELATED"/>
    <property type="match status" value="1"/>
</dbReference>
<dbReference type="WBParaSite" id="Pan_g20282.t1">
    <property type="protein sequence ID" value="Pan_g20282.t1"/>
    <property type="gene ID" value="Pan_g20282"/>
</dbReference>
<dbReference type="Gene3D" id="3.90.190.10">
    <property type="entry name" value="Protein tyrosine phosphatase superfamily"/>
    <property type="match status" value="1"/>
</dbReference>
<dbReference type="PANTHER" id="PTHR46163:SF7">
    <property type="entry name" value="PROTEIN TYROSINE PHOSPHATASE-LIKE PROTEIN EGG-3"/>
    <property type="match status" value="1"/>
</dbReference>
<dbReference type="InterPro" id="IPR000242">
    <property type="entry name" value="PTP_cat"/>
</dbReference>
<sequence length="132" mass="15024">MKDVRSNDGDFTTATDTVSRLSPRPTVVHCLDGCGRSGTLVLIEAMLMQLLRGTSSSEYPVLTTAVFVRLQRHHAIANYMQYVYVYRVLLHFIHPYVESTWHRYSLGLLFPDSGFIGKFDELALNWAQKSLL</sequence>
<dbReference type="InterPro" id="IPR052782">
    <property type="entry name" value="Oocyte-zygote_transition_reg"/>
</dbReference>
<evidence type="ECO:0000313" key="4">
    <source>
        <dbReference type="WBParaSite" id="Pan_g20282.t1"/>
    </source>
</evidence>
<dbReference type="InterPro" id="IPR029021">
    <property type="entry name" value="Prot-tyrosine_phosphatase-like"/>
</dbReference>
<dbReference type="PROSITE" id="PS00383">
    <property type="entry name" value="TYR_PHOSPHATASE_1"/>
    <property type="match status" value="1"/>
</dbReference>
<dbReference type="SMART" id="SM00404">
    <property type="entry name" value="PTPc_motif"/>
    <property type="match status" value="1"/>
</dbReference>
<name>A0A7E4VEY0_PANRE</name>
<keyword evidence="3" id="KW-1185">Reference proteome</keyword>
<dbReference type="InterPro" id="IPR003595">
    <property type="entry name" value="Tyr_Pase_cat"/>
</dbReference>
<dbReference type="SUPFAM" id="SSF52799">
    <property type="entry name" value="(Phosphotyrosine protein) phosphatases II"/>
    <property type="match status" value="1"/>
</dbReference>
<dbReference type="AlphaFoldDB" id="A0A7E4VEY0"/>
<dbReference type="InterPro" id="IPR016130">
    <property type="entry name" value="Tyr_Pase_AS"/>
</dbReference>
<feature type="domain" description="Tyrosine specific protein phosphatases" evidence="2">
    <location>
        <begin position="9"/>
        <end position="83"/>
    </location>
</feature>
<accession>A0A7E4VEY0</accession>
<evidence type="ECO:0000313" key="3">
    <source>
        <dbReference type="Proteomes" id="UP000492821"/>
    </source>
</evidence>
<dbReference type="Pfam" id="PF00102">
    <property type="entry name" value="Y_phosphatase"/>
    <property type="match status" value="1"/>
</dbReference>
<evidence type="ECO:0000259" key="1">
    <source>
        <dbReference type="PROSITE" id="PS50055"/>
    </source>
</evidence>
<dbReference type="GO" id="GO:0004725">
    <property type="term" value="F:protein tyrosine phosphatase activity"/>
    <property type="evidence" value="ECO:0007669"/>
    <property type="project" value="InterPro"/>
</dbReference>
<dbReference type="PRINTS" id="PR00700">
    <property type="entry name" value="PRTYPHPHTASE"/>
</dbReference>
<proteinExistence type="predicted"/>
<organism evidence="3 4">
    <name type="scientific">Panagrellus redivivus</name>
    <name type="common">Microworm</name>
    <dbReference type="NCBI Taxonomy" id="6233"/>
    <lineage>
        <taxon>Eukaryota</taxon>
        <taxon>Metazoa</taxon>
        <taxon>Ecdysozoa</taxon>
        <taxon>Nematoda</taxon>
        <taxon>Chromadorea</taxon>
        <taxon>Rhabditida</taxon>
        <taxon>Tylenchina</taxon>
        <taxon>Panagrolaimomorpha</taxon>
        <taxon>Panagrolaimoidea</taxon>
        <taxon>Panagrolaimidae</taxon>
        <taxon>Panagrellus</taxon>
    </lineage>
</organism>
<reference evidence="4" key="2">
    <citation type="submission" date="2020-10" db="UniProtKB">
        <authorList>
            <consortium name="WormBaseParasite"/>
        </authorList>
    </citation>
    <scope>IDENTIFICATION</scope>
</reference>
<evidence type="ECO:0000259" key="2">
    <source>
        <dbReference type="PROSITE" id="PS50056"/>
    </source>
</evidence>
<dbReference type="Proteomes" id="UP000492821">
    <property type="component" value="Unassembled WGS sequence"/>
</dbReference>
<dbReference type="InterPro" id="IPR000387">
    <property type="entry name" value="Tyr_Pase_dom"/>
</dbReference>
<protein>
    <submittedName>
        <fullName evidence="4">TYR_PHOSPHATASE_2 domain-containing protein</fullName>
    </submittedName>
</protein>
<feature type="domain" description="Tyrosine-protein phosphatase" evidence="1">
    <location>
        <begin position="1"/>
        <end position="92"/>
    </location>
</feature>